<dbReference type="InterPro" id="IPR036291">
    <property type="entry name" value="NAD(P)-bd_dom_sf"/>
</dbReference>
<name>A0ABU3P8D1_9BURK</name>
<proteinExistence type="predicted"/>
<dbReference type="SUPFAM" id="SSF51735">
    <property type="entry name" value="NAD(P)-binding Rossmann-fold domains"/>
    <property type="match status" value="1"/>
</dbReference>
<evidence type="ECO:0000313" key="2">
    <source>
        <dbReference type="EMBL" id="MDT8998825.1"/>
    </source>
</evidence>
<feature type="domain" description="NAD(P)-binding" evidence="1">
    <location>
        <begin position="18"/>
        <end position="325"/>
    </location>
</feature>
<dbReference type="EC" id="4.2.1.45" evidence="2"/>
<gene>
    <name evidence="2" type="primary">rfbG</name>
    <name evidence="2" type="ORF">RQP53_06050</name>
</gene>
<dbReference type="PANTHER" id="PTHR43000">
    <property type="entry name" value="DTDP-D-GLUCOSE 4,6-DEHYDRATASE-RELATED"/>
    <property type="match status" value="1"/>
</dbReference>
<accession>A0ABU3P8D1</accession>
<dbReference type="Gene3D" id="3.40.50.720">
    <property type="entry name" value="NAD(P)-binding Rossmann-like Domain"/>
    <property type="match status" value="1"/>
</dbReference>
<evidence type="ECO:0000313" key="3">
    <source>
        <dbReference type="Proteomes" id="UP001246372"/>
    </source>
</evidence>
<evidence type="ECO:0000259" key="1">
    <source>
        <dbReference type="Pfam" id="PF16363"/>
    </source>
</evidence>
<dbReference type="Pfam" id="PF16363">
    <property type="entry name" value="GDP_Man_Dehyd"/>
    <property type="match status" value="1"/>
</dbReference>
<dbReference type="EMBL" id="JAVXZY010000002">
    <property type="protein sequence ID" value="MDT8998825.1"/>
    <property type="molecule type" value="Genomic_DNA"/>
</dbReference>
<dbReference type="RefSeq" id="WP_315649329.1">
    <property type="nucleotide sequence ID" value="NZ_JAVXZY010000002.1"/>
</dbReference>
<keyword evidence="3" id="KW-1185">Reference proteome</keyword>
<dbReference type="Proteomes" id="UP001246372">
    <property type="component" value="Unassembled WGS sequence"/>
</dbReference>
<dbReference type="InterPro" id="IPR013445">
    <property type="entry name" value="CDP_4_6_deHydtase"/>
</dbReference>
<reference evidence="2" key="1">
    <citation type="submission" date="2023-09" db="EMBL/GenBank/DDBJ databases">
        <title>Paucibacter sp. APW11 Genome sequencing and assembly.</title>
        <authorList>
            <person name="Kim I."/>
        </authorList>
    </citation>
    <scope>NUCLEOTIDE SEQUENCE</scope>
    <source>
        <strain evidence="2">APW11</strain>
    </source>
</reference>
<dbReference type="InterPro" id="IPR016040">
    <property type="entry name" value="NAD(P)-bd_dom"/>
</dbReference>
<dbReference type="GO" id="GO:0047733">
    <property type="term" value="F:CDP-glucose 4,6-dehydratase activity"/>
    <property type="evidence" value="ECO:0007669"/>
    <property type="project" value="UniProtKB-EC"/>
</dbReference>
<keyword evidence="2" id="KW-0456">Lyase</keyword>
<comment type="caution">
    <text evidence="2">The sequence shown here is derived from an EMBL/GenBank/DDBJ whole genome shotgun (WGS) entry which is preliminary data.</text>
</comment>
<dbReference type="NCBIfam" id="TIGR02622">
    <property type="entry name" value="CDP_4_6_dhtase"/>
    <property type="match status" value="1"/>
</dbReference>
<sequence>MSAATEAFGGTFRGRRVLLTGHTGFKGSWLALWLQGLGAEVHGLALDPDTEPSHWQLLGLDMPDHRIDLRDAAAVAARVKAINPELVLHLAAQPLVRKSYAQPLETWSTNVMGTAHLLDACRHAEALRAILVVTTDKCYQNREWCWGYRENDALGGHDPYSASKAATEILVASYRESFFGKPGQPLLATARAGNVIGGGDWSADRLIPDLVRAQDAGQELLIRAPRSTRPWQHVLESLSGYLLLAEQLLAGRASAASAWNFGPDAAGNRSVQEVLTRMQAHWPALRWQVDATAQVHEAQLLMLDSARARSELGWEPIWALDQALAATAAWYQGWRSQGADLSQRQLQAYLADARALGRAWAGGA</sequence>
<organism evidence="2 3">
    <name type="scientific">Roseateles aquae</name>
    <dbReference type="NCBI Taxonomy" id="3077235"/>
    <lineage>
        <taxon>Bacteria</taxon>
        <taxon>Pseudomonadati</taxon>
        <taxon>Pseudomonadota</taxon>
        <taxon>Betaproteobacteria</taxon>
        <taxon>Burkholderiales</taxon>
        <taxon>Sphaerotilaceae</taxon>
        <taxon>Roseateles</taxon>
    </lineage>
</organism>
<protein>
    <submittedName>
        <fullName evidence="2">CDP-glucose 4,6-dehydratase</fullName>
        <ecNumber evidence="2">4.2.1.45</ecNumber>
    </submittedName>
</protein>
<dbReference type="Gene3D" id="3.90.25.10">
    <property type="entry name" value="UDP-galactose 4-epimerase, domain 1"/>
    <property type="match status" value="1"/>
</dbReference>